<dbReference type="OrthoDB" id="9814769at2"/>
<keyword evidence="6" id="KW-1185">Reference proteome</keyword>
<feature type="region of interest" description="Disordered" evidence="1">
    <location>
        <begin position="222"/>
        <end position="243"/>
    </location>
</feature>
<proteinExistence type="predicted"/>
<dbReference type="SUPFAM" id="SSF52540">
    <property type="entry name" value="P-loop containing nucleoside triphosphate hydrolases"/>
    <property type="match status" value="1"/>
</dbReference>
<dbReference type="KEGG" id="stri:C7M71_018105"/>
<evidence type="ECO:0000313" key="6">
    <source>
        <dbReference type="Proteomes" id="UP000249340"/>
    </source>
</evidence>
<evidence type="ECO:0000259" key="4">
    <source>
        <dbReference type="Pfam" id="PF25472"/>
    </source>
</evidence>
<feature type="domain" description="DUF7902" evidence="4">
    <location>
        <begin position="602"/>
        <end position="685"/>
    </location>
</feature>
<gene>
    <name evidence="5" type="ORF">C7M71_018105</name>
</gene>
<protein>
    <submittedName>
        <fullName evidence="5">DNA repair ATPase</fullName>
    </submittedName>
</protein>
<dbReference type="Proteomes" id="UP000249340">
    <property type="component" value="Chromosome"/>
</dbReference>
<dbReference type="RefSeq" id="WP_114914425.1">
    <property type="nucleotide sequence ID" value="NZ_CP031264.1"/>
</dbReference>
<dbReference type="InterPro" id="IPR003959">
    <property type="entry name" value="ATPase_AAA_core"/>
</dbReference>
<dbReference type="InterPro" id="IPR057224">
    <property type="entry name" value="DUF7902"/>
</dbReference>
<dbReference type="Pfam" id="PF25472">
    <property type="entry name" value="DUF7902"/>
    <property type="match status" value="1"/>
</dbReference>
<dbReference type="Gene3D" id="3.40.50.300">
    <property type="entry name" value="P-loop containing nucleotide triphosphate hydrolases"/>
    <property type="match status" value="1"/>
</dbReference>
<reference evidence="6" key="1">
    <citation type="submission" date="2018-07" db="EMBL/GenBank/DDBJ databases">
        <title>Streptacidiphilus bronchialis DSM 106435 chromosome.</title>
        <authorList>
            <person name="Batra D."/>
            <person name="Gulvik C.A."/>
        </authorList>
    </citation>
    <scope>NUCLEOTIDE SEQUENCE [LARGE SCALE GENOMIC DNA]</scope>
    <source>
        <strain evidence="6">DSM 106435</strain>
    </source>
</reference>
<accession>A0A345SZ88</accession>
<dbReference type="Pfam" id="PF12458">
    <property type="entry name" value="DUF3686"/>
    <property type="match status" value="1"/>
</dbReference>
<evidence type="ECO:0000259" key="3">
    <source>
        <dbReference type="Pfam" id="PF12458"/>
    </source>
</evidence>
<organism evidence="5 6">
    <name type="scientific">Peterkaempfera bronchialis</name>
    <dbReference type="NCBI Taxonomy" id="2126346"/>
    <lineage>
        <taxon>Bacteria</taxon>
        <taxon>Bacillati</taxon>
        <taxon>Actinomycetota</taxon>
        <taxon>Actinomycetes</taxon>
        <taxon>Kitasatosporales</taxon>
        <taxon>Streptomycetaceae</taxon>
        <taxon>Peterkaempfera</taxon>
    </lineage>
</organism>
<evidence type="ECO:0000256" key="1">
    <source>
        <dbReference type="SAM" id="MobiDB-lite"/>
    </source>
</evidence>
<evidence type="ECO:0000313" key="5">
    <source>
        <dbReference type="EMBL" id="AXI79043.1"/>
    </source>
</evidence>
<dbReference type="GO" id="GO:0005524">
    <property type="term" value="F:ATP binding"/>
    <property type="evidence" value="ECO:0007669"/>
    <property type="project" value="InterPro"/>
</dbReference>
<dbReference type="InterPro" id="IPR020958">
    <property type="entry name" value="DUF3686"/>
</dbReference>
<dbReference type="InterPro" id="IPR027417">
    <property type="entry name" value="P-loop_NTPase"/>
</dbReference>
<dbReference type="EMBL" id="CP031264">
    <property type="protein sequence ID" value="AXI79043.1"/>
    <property type="molecule type" value="Genomic_DNA"/>
</dbReference>
<feature type="compositionally biased region" description="Basic and acidic residues" evidence="1">
    <location>
        <begin position="231"/>
        <end position="243"/>
    </location>
</feature>
<dbReference type="GO" id="GO:0016887">
    <property type="term" value="F:ATP hydrolysis activity"/>
    <property type="evidence" value="ECO:0007669"/>
    <property type="project" value="InterPro"/>
</dbReference>
<evidence type="ECO:0000259" key="2">
    <source>
        <dbReference type="Pfam" id="PF00004"/>
    </source>
</evidence>
<feature type="domain" description="DUF3686" evidence="3">
    <location>
        <begin position="31"/>
        <end position="480"/>
    </location>
</feature>
<sequence>MSDTTAAPQAAEVDTATYEVLRTRLSDRAAELARRARELDGRRREAFGGTPLEPVAAVRAATAQPGAARDLAPLGGLLLLGLFPASARDDVPEPEDVLAGYVPGDGDPAPAAVPGLLDHPEFRRDFAELHRYYRDARLLRLQRTGTRLLAAFRTGPDPADLRVLRWRVDADGGVAYLDNRGERDLERPEPHDVHWTAATREDHLPGRHPQIAVAGGALHVSTTGGSLTVRSDPDTETPRGELHREPVDEPLQSLADADVEYARVGPALVLLRVRPYKEDAWRYLVHTAATGRVTRLDAIGQSCRLLPEDQGVVFPGGYCLATGAVRTFDTDVEGLEFQRVVRSADGEDVLYAFADPAGGRALLLPYNTIRQEAATPIPCGGWALLADGTLAVLRGGEEQSRLHAVQLWRTPFASEAHLAATRPTGGGPLERIGNRELVQGVADCLAAARAAQRSARDDATSTVGFEQLVGACGRALDRYHWLGEPELGGLLDPLTALRNTARQVLDEHRRVEELAARAVAAVEEAEAEGASLMRRARSELPDDAEGWVAQLAGLRRARGRLAGLRELHRVDLDRVAALEAALDGELHAAAGRALDFLAGEGAFAPALAAAGQLTAEAREAATDAEAAQTAERIAARADGLELVTEVVGGLEAADATVRTAVLERIGEAVGALGAARAVLDARRRELREAEGRAAFEAEFALLAQSATGALAASTTPERCEEQLGRLLLRLEGLETRFADSDGLPERLEAKREEVQGAFAARRQALLDERARSADRRMAAGERILAGVRRRAAGLGSPEELSTYFTTDQAVARVRAAAEELRALGDPVRAQELTGRLDAARQEAARALRDRLDLDGGDGTLRLGRHRFAVADPKLELTLVPHGDGLAFAVAGTDYRAPVDDPSFAATRPFWDQPLASESPEVYRGEHLAAAVLAEAEASPGLLAALEAPDGPLEAVRRAAADRYDEGYQRGVHDHDAAAILTALLRLRSDAGLLRHPGAARASAQLFWAYGTDERARTGWLTRAGSLARARAAFGPAPAVAELCAELDAAVAAFTARAGLPAAPGAGGYLFEELAGEQPGFATGVGARELLAAFHAALGGPDSAARKEYEDDLRALDGELTARHQLVRAWLGSCAASGGDPDRYAADLDEAVAVELIGDALPRRDSAAPLTATVEGLLGTHPRISGGTLRLRLDELLERTRRFREQRVPAHRAYQRQRAELVAAERRRLRLDAYRPRPLGGFVRNRLIDEVYLPLIGDNLAKQLGTAGDAGHGDRSGLLMLISPPGYGKTTLMEYVAAALGLVLVRVDGPALGHRTTSLDPAEAPDATARQEVEKINFALELGNNVLLYLDDIQHTSPELLQKFIPLCDAQRRIDGVQGGLARSHDLRGKRFAVCMAGNPYTESGRRFRIPDMLANRADVWNLGDVLAGREDLFAASYLENALTANPVLAPLAGRDPADLELLTAMAQGTEPVRTDRTAHPYPQPELEAVLAVLRHLLGVREVLLASNRAYIASAATADASRTEPPYLLQGSYRDMSRLAGRIVPVMDAEEVEAVLDDHYRGEAQALGADAEANLLKLAGLRDRLTAEQAARWAEVKAGYLRERALGGSGDDALARAVGALGLLADRVGAVEAAITRATERPRRPV</sequence>
<dbReference type="Pfam" id="PF00004">
    <property type="entry name" value="AAA"/>
    <property type="match status" value="1"/>
</dbReference>
<feature type="domain" description="ATPase AAA-type core" evidence="2">
    <location>
        <begin position="1279"/>
        <end position="1353"/>
    </location>
</feature>
<name>A0A345SZ88_9ACTN</name>